<gene>
    <name evidence="1" type="ORF">SK128_021096</name>
</gene>
<name>A0AAN8X772_HALRR</name>
<dbReference type="Proteomes" id="UP001381693">
    <property type="component" value="Unassembled WGS sequence"/>
</dbReference>
<evidence type="ECO:0000313" key="2">
    <source>
        <dbReference type="Proteomes" id="UP001381693"/>
    </source>
</evidence>
<evidence type="ECO:0000313" key="1">
    <source>
        <dbReference type="EMBL" id="KAK7077822.1"/>
    </source>
</evidence>
<organism evidence="1 2">
    <name type="scientific">Halocaridina rubra</name>
    <name type="common">Hawaiian red shrimp</name>
    <dbReference type="NCBI Taxonomy" id="373956"/>
    <lineage>
        <taxon>Eukaryota</taxon>
        <taxon>Metazoa</taxon>
        <taxon>Ecdysozoa</taxon>
        <taxon>Arthropoda</taxon>
        <taxon>Crustacea</taxon>
        <taxon>Multicrustacea</taxon>
        <taxon>Malacostraca</taxon>
        <taxon>Eumalacostraca</taxon>
        <taxon>Eucarida</taxon>
        <taxon>Decapoda</taxon>
        <taxon>Pleocyemata</taxon>
        <taxon>Caridea</taxon>
        <taxon>Atyoidea</taxon>
        <taxon>Atyidae</taxon>
        <taxon>Halocaridina</taxon>
    </lineage>
</organism>
<proteinExistence type="predicted"/>
<accession>A0AAN8X772</accession>
<feature type="non-terminal residue" evidence="1">
    <location>
        <position position="122"/>
    </location>
</feature>
<dbReference type="AlphaFoldDB" id="A0AAN8X772"/>
<sequence length="122" mass="14327">MGTNYVVNAVLTDFADHQILLIDSRVKVYNIDRVCEQCRPHLVWRNVHQRYELERGSQLCEDCTRQIELPENNNTLGFLAWRWYFGNSGQISIHLQNYQGLNVLHLIGSQHQILNGWKSIMM</sequence>
<dbReference type="EMBL" id="JAXCGZ010008221">
    <property type="protein sequence ID" value="KAK7077822.1"/>
    <property type="molecule type" value="Genomic_DNA"/>
</dbReference>
<protein>
    <submittedName>
        <fullName evidence="1">Uncharacterized protein</fullName>
    </submittedName>
</protein>
<comment type="caution">
    <text evidence="1">The sequence shown here is derived from an EMBL/GenBank/DDBJ whole genome shotgun (WGS) entry which is preliminary data.</text>
</comment>
<keyword evidence="2" id="KW-1185">Reference proteome</keyword>
<reference evidence="1 2" key="1">
    <citation type="submission" date="2023-11" db="EMBL/GenBank/DDBJ databases">
        <title>Halocaridina rubra genome assembly.</title>
        <authorList>
            <person name="Smith C."/>
        </authorList>
    </citation>
    <scope>NUCLEOTIDE SEQUENCE [LARGE SCALE GENOMIC DNA]</scope>
    <source>
        <strain evidence="1">EP-1</strain>
        <tissue evidence="1">Whole</tissue>
    </source>
</reference>